<feature type="transmembrane region" description="Helical" evidence="11">
    <location>
        <begin position="148"/>
        <end position="171"/>
    </location>
</feature>
<dbReference type="InterPro" id="IPR045150">
    <property type="entry name" value="CYB561D1/2"/>
</dbReference>
<protein>
    <recommendedName>
        <fullName evidence="13">Cytochrome b561 domain-containing protein</fullName>
    </recommendedName>
</protein>
<dbReference type="InterPro" id="IPR006593">
    <property type="entry name" value="Cyt_b561/ferric_Rdtase_TM"/>
</dbReference>
<keyword evidence="12" id="KW-0732">Signal</keyword>
<feature type="domain" description="Cytochrome b561" evidence="13">
    <location>
        <begin position="10"/>
        <end position="211"/>
    </location>
</feature>
<dbReference type="Gene3D" id="1.20.120.1770">
    <property type="match status" value="1"/>
</dbReference>
<accession>A0AAP0EHC1</accession>
<evidence type="ECO:0000259" key="13">
    <source>
        <dbReference type="PROSITE" id="PS50939"/>
    </source>
</evidence>
<feature type="transmembrane region" description="Helical" evidence="11">
    <location>
        <begin position="84"/>
        <end position="106"/>
    </location>
</feature>
<keyword evidence="4" id="KW-0349">Heme</keyword>
<dbReference type="CDD" id="cd08760">
    <property type="entry name" value="Cyt_b561_FRRS1_like"/>
    <property type="match status" value="1"/>
</dbReference>
<feature type="chain" id="PRO_5042888365" description="Cytochrome b561 domain-containing protein" evidence="12">
    <location>
        <begin position="22"/>
        <end position="258"/>
    </location>
</feature>
<keyword evidence="6" id="KW-0479">Metal-binding</keyword>
<evidence type="ECO:0000256" key="2">
    <source>
        <dbReference type="ARBA" id="ARBA00004141"/>
    </source>
</evidence>
<dbReference type="Pfam" id="PF03188">
    <property type="entry name" value="Cytochrom_B561"/>
    <property type="match status" value="1"/>
</dbReference>
<dbReference type="GO" id="GO:0020037">
    <property type="term" value="F:heme binding"/>
    <property type="evidence" value="ECO:0007669"/>
    <property type="project" value="TreeGrafter"/>
</dbReference>
<keyword evidence="9" id="KW-0408">Iron</keyword>
<organism evidence="14 15">
    <name type="scientific">Stephania yunnanensis</name>
    <dbReference type="NCBI Taxonomy" id="152371"/>
    <lineage>
        <taxon>Eukaryota</taxon>
        <taxon>Viridiplantae</taxon>
        <taxon>Streptophyta</taxon>
        <taxon>Embryophyta</taxon>
        <taxon>Tracheophyta</taxon>
        <taxon>Spermatophyta</taxon>
        <taxon>Magnoliopsida</taxon>
        <taxon>Ranunculales</taxon>
        <taxon>Menispermaceae</taxon>
        <taxon>Menispermoideae</taxon>
        <taxon>Cissampelideae</taxon>
        <taxon>Stephania</taxon>
    </lineage>
</organism>
<evidence type="ECO:0000256" key="4">
    <source>
        <dbReference type="ARBA" id="ARBA00022617"/>
    </source>
</evidence>
<dbReference type="PANTHER" id="PTHR15422:SF24">
    <property type="entry name" value="DOMON RELATED DOMAIN-CONTAINING PROTEIN"/>
    <property type="match status" value="1"/>
</dbReference>
<proteinExistence type="predicted"/>
<reference evidence="14 15" key="1">
    <citation type="submission" date="2024-01" db="EMBL/GenBank/DDBJ databases">
        <title>Genome assemblies of Stephania.</title>
        <authorList>
            <person name="Yang L."/>
        </authorList>
    </citation>
    <scope>NUCLEOTIDE SEQUENCE [LARGE SCALE GENOMIC DNA]</scope>
    <source>
        <strain evidence="14">YNDBR</strain>
        <tissue evidence="14">Leaf</tissue>
    </source>
</reference>
<evidence type="ECO:0000256" key="9">
    <source>
        <dbReference type="ARBA" id="ARBA00023004"/>
    </source>
</evidence>
<keyword evidence="15" id="KW-1185">Reference proteome</keyword>
<evidence type="ECO:0000256" key="3">
    <source>
        <dbReference type="ARBA" id="ARBA00022448"/>
    </source>
</evidence>
<comment type="cofactor">
    <cofactor evidence="1">
        <name>heme b</name>
        <dbReference type="ChEBI" id="CHEBI:60344"/>
    </cofactor>
</comment>
<feature type="transmembrane region" description="Helical" evidence="11">
    <location>
        <begin position="118"/>
        <end position="136"/>
    </location>
</feature>
<dbReference type="AlphaFoldDB" id="A0AAP0EHC1"/>
<dbReference type="Proteomes" id="UP001420932">
    <property type="component" value="Unassembled WGS sequence"/>
</dbReference>
<keyword evidence="5 11" id="KW-0812">Transmembrane</keyword>
<keyword evidence="7" id="KW-0249">Electron transport</keyword>
<dbReference type="GO" id="GO:0046872">
    <property type="term" value="F:metal ion binding"/>
    <property type="evidence" value="ECO:0007669"/>
    <property type="project" value="UniProtKB-KW"/>
</dbReference>
<evidence type="ECO:0000256" key="8">
    <source>
        <dbReference type="ARBA" id="ARBA00022989"/>
    </source>
</evidence>
<dbReference type="PANTHER" id="PTHR15422">
    <property type="entry name" value="OS05G0565100 PROTEIN"/>
    <property type="match status" value="1"/>
</dbReference>
<dbReference type="PROSITE" id="PS50939">
    <property type="entry name" value="CYTOCHROME_B561"/>
    <property type="match status" value="1"/>
</dbReference>
<gene>
    <name evidence="14" type="ORF">Syun_028427</name>
</gene>
<evidence type="ECO:0000256" key="12">
    <source>
        <dbReference type="SAM" id="SignalP"/>
    </source>
</evidence>
<dbReference type="GO" id="GO:0016020">
    <property type="term" value="C:membrane"/>
    <property type="evidence" value="ECO:0007669"/>
    <property type="project" value="UniProtKB-SubCell"/>
</dbReference>
<dbReference type="EMBL" id="JBBNAF010000012">
    <property type="protein sequence ID" value="KAK9093516.1"/>
    <property type="molecule type" value="Genomic_DNA"/>
</dbReference>
<keyword evidence="8 11" id="KW-1133">Transmembrane helix</keyword>
<keyword evidence="10 11" id="KW-0472">Membrane</keyword>
<evidence type="ECO:0000313" key="15">
    <source>
        <dbReference type="Proteomes" id="UP001420932"/>
    </source>
</evidence>
<evidence type="ECO:0000256" key="7">
    <source>
        <dbReference type="ARBA" id="ARBA00022982"/>
    </source>
</evidence>
<evidence type="ECO:0000256" key="10">
    <source>
        <dbReference type="ARBA" id="ARBA00023136"/>
    </source>
</evidence>
<comment type="subcellular location">
    <subcellularLocation>
        <location evidence="2">Membrane</location>
        <topology evidence="2">Multi-pass membrane protein</topology>
    </subcellularLocation>
</comment>
<feature type="transmembrane region" description="Helical" evidence="11">
    <location>
        <begin position="183"/>
        <end position="203"/>
    </location>
</feature>
<dbReference type="GO" id="GO:0140575">
    <property type="term" value="F:transmembrane monodehydroascorbate reductase activity"/>
    <property type="evidence" value="ECO:0007669"/>
    <property type="project" value="InterPro"/>
</dbReference>
<sequence>MRKLAISTTSALLLPLPLADAFNATTIKHKTQKLVNPELSSEIVAHGFLLWVSMGVLMPLGIITIRVCSSGRRENCGRRLKMLFYAHVALQMLAVGLVTAAAVMSIKNFENAFNNNHQKIGLGLYGMTWLQPLIGYCRPQRGSKRRSLWFFVHWILGTATSLLGIINIYTGLHAYHIKIGRSVSIWTMAFTAQVCLIALLYLFQDKWDYIMKKQGVILENNNVGLITPTTSTNTNNVQLNSSKNNRELSAPCLEAMTV</sequence>
<evidence type="ECO:0000256" key="11">
    <source>
        <dbReference type="SAM" id="Phobius"/>
    </source>
</evidence>
<name>A0AAP0EHC1_9MAGN</name>
<dbReference type="SMART" id="SM00665">
    <property type="entry name" value="B561"/>
    <property type="match status" value="1"/>
</dbReference>
<keyword evidence="3" id="KW-0813">Transport</keyword>
<feature type="transmembrane region" description="Helical" evidence="11">
    <location>
        <begin position="43"/>
        <end position="63"/>
    </location>
</feature>
<comment type="caution">
    <text evidence="14">The sequence shown here is derived from an EMBL/GenBank/DDBJ whole genome shotgun (WGS) entry which is preliminary data.</text>
</comment>
<evidence type="ECO:0000313" key="14">
    <source>
        <dbReference type="EMBL" id="KAK9093516.1"/>
    </source>
</evidence>
<evidence type="ECO:0000256" key="6">
    <source>
        <dbReference type="ARBA" id="ARBA00022723"/>
    </source>
</evidence>
<evidence type="ECO:0000256" key="5">
    <source>
        <dbReference type="ARBA" id="ARBA00022692"/>
    </source>
</evidence>
<evidence type="ECO:0000256" key="1">
    <source>
        <dbReference type="ARBA" id="ARBA00001970"/>
    </source>
</evidence>
<feature type="signal peptide" evidence="12">
    <location>
        <begin position="1"/>
        <end position="21"/>
    </location>
</feature>